<evidence type="ECO:0000313" key="10">
    <source>
        <dbReference type="EMBL" id="MFC3098230.1"/>
    </source>
</evidence>
<dbReference type="InterPro" id="IPR043760">
    <property type="entry name" value="PycTM_dom"/>
</dbReference>
<evidence type="ECO:0000256" key="7">
    <source>
        <dbReference type="ARBA" id="ARBA00023136"/>
    </source>
</evidence>
<dbReference type="Pfam" id="PF18967">
    <property type="entry name" value="PycTM"/>
    <property type="match status" value="1"/>
</dbReference>
<protein>
    <submittedName>
        <fullName evidence="10">Pycsar system effector family protein</fullName>
    </submittedName>
</protein>
<evidence type="ECO:0000256" key="3">
    <source>
        <dbReference type="ARBA" id="ARBA00022692"/>
    </source>
</evidence>
<keyword evidence="5 8" id="KW-1133">Transmembrane helix</keyword>
<sequence length="179" mass="19567">MEQPTEGPAKAAMAAAYSVQAVQMLRTVQVNSLTLSQMADQKASILMGATFLVFSITVSRALSGEVPWSLVILAVSAFLSSLLAVAAVIPSVAKPPAGVKPNLMFFGHFADLDEEQWTRDILAQLHSDEDVFRVMLHDIYQNGQVLQRRKYRYLALAYRTFIVGLVLTLTGFAVEMASS</sequence>
<reference evidence="11" key="1">
    <citation type="journal article" date="2019" name="Int. J. Syst. Evol. Microbiol.">
        <title>The Global Catalogue of Microorganisms (GCM) 10K type strain sequencing project: providing services to taxonomists for standard genome sequencing and annotation.</title>
        <authorList>
            <consortium name="The Broad Institute Genomics Platform"/>
            <consortium name="The Broad Institute Genome Sequencing Center for Infectious Disease"/>
            <person name="Wu L."/>
            <person name="Ma J."/>
        </authorList>
    </citation>
    <scope>NUCLEOTIDE SEQUENCE [LARGE SCALE GENOMIC DNA]</scope>
    <source>
        <strain evidence="11">KCTC 52607</strain>
    </source>
</reference>
<evidence type="ECO:0000256" key="4">
    <source>
        <dbReference type="ARBA" id="ARBA00022741"/>
    </source>
</evidence>
<dbReference type="RefSeq" id="WP_336926659.1">
    <property type="nucleotide sequence ID" value="NZ_JBANRO010000008.1"/>
</dbReference>
<evidence type="ECO:0000256" key="1">
    <source>
        <dbReference type="ARBA" id="ARBA00004236"/>
    </source>
</evidence>
<gene>
    <name evidence="10" type="ORF">ACFODU_10550</name>
</gene>
<dbReference type="EMBL" id="JBHRST010000016">
    <property type="protein sequence ID" value="MFC3098230.1"/>
    <property type="molecule type" value="Genomic_DNA"/>
</dbReference>
<keyword evidence="11" id="KW-1185">Reference proteome</keyword>
<comment type="caution">
    <text evidence="10">The sequence shown here is derived from an EMBL/GenBank/DDBJ whole genome shotgun (WGS) entry which is preliminary data.</text>
</comment>
<evidence type="ECO:0000256" key="5">
    <source>
        <dbReference type="ARBA" id="ARBA00022989"/>
    </source>
</evidence>
<keyword evidence="7 8" id="KW-0472">Membrane</keyword>
<feature type="transmembrane region" description="Helical" evidence="8">
    <location>
        <begin position="156"/>
        <end position="174"/>
    </location>
</feature>
<evidence type="ECO:0000256" key="6">
    <source>
        <dbReference type="ARBA" id="ARBA00023118"/>
    </source>
</evidence>
<organism evidence="10 11">
    <name type="scientific">Alteraurantiacibacter palmitatis</name>
    <dbReference type="NCBI Taxonomy" id="2054628"/>
    <lineage>
        <taxon>Bacteria</taxon>
        <taxon>Pseudomonadati</taxon>
        <taxon>Pseudomonadota</taxon>
        <taxon>Alphaproteobacteria</taxon>
        <taxon>Sphingomonadales</taxon>
        <taxon>Erythrobacteraceae</taxon>
        <taxon>Alteraurantiacibacter</taxon>
    </lineage>
</organism>
<feature type="domain" description="Pycsar effector protein" evidence="9">
    <location>
        <begin position="24"/>
        <end position="173"/>
    </location>
</feature>
<evidence type="ECO:0000259" key="9">
    <source>
        <dbReference type="Pfam" id="PF18967"/>
    </source>
</evidence>
<evidence type="ECO:0000313" key="11">
    <source>
        <dbReference type="Proteomes" id="UP001595456"/>
    </source>
</evidence>
<keyword evidence="6" id="KW-0051">Antiviral defense</keyword>
<feature type="transmembrane region" description="Helical" evidence="8">
    <location>
        <begin position="43"/>
        <end position="62"/>
    </location>
</feature>
<proteinExistence type="predicted"/>
<evidence type="ECO:0000256" key="8">
    <source>
        <dbReference type="SAM" id="Phobius"/>
    </source>
</evidence>
<keyword evidence="4" id="KW-0547">Nucleotide-binding</keyword>
<name>A0ABV7E8D4_9SPHN</name>
<comment type="subcellular location">
    <subcellularLocation>
        <location evidence="1">Cell membrane</location>
    </subcellularLocation>
</comment>
<accession>A0ABV7E8D4</accession>
<keyword evidence="3 8" id="KW-0812">Transmembrane</keyword>
<dbReference type="Proteomes" id="UP001595456">
    <property type="component" value="Unassembled WGS sequence"/>
</dbReference>
<feature type="transmembrane region" description="Helical" evidence="8">
    <location>
        <begin position="68"/>
        <end position="93"/>
    </location>
</feature>
<keyword evidence="2" id="KW-1003">Cell membrane</keyword>
<evidence type="ECO:0000256" key="2">
    <source>
        <dbReference type="ARBA" id="ARBA00022475"/>
    </source>
</evidence>